<name>A0A3A8JW44_9BACT</name>
<evidence type="ECO:0000259" key="5">
    <source>
        <dbReference type="Pfam" id="PF03717"/>
    </source>
</evidence>
<dbReference type="SUPFAM" id="SSF56519">
    <property type="entry name" value="Penicillin binding protein dimerisation domain"/>
    <property type="match status" value="1"/>
</dbReference>
<dbReference type="EMBL" id="RAWE01000233">
    <property type="protein sequence ID" value="RKG95990.1"/>
    <property type="molecule type" value="Genomic_DNA"/>
</dbReference>
<evidence type="ECO:0000256" key="3">
    <source>
        <dbReference type="ARBA" id="ARBA00023136"/>
    </source>
</evidence>
<dbReference type="InterPro" id="IPR007887">
    <property type="entry name" value="MecA_N"/>
</dbReference>
<keyword evidence="2" id="KW-0378">Hydrolase</keyword>
<dbReference type="InterPro" id="IPR012338">
    <property type="entry name" value="Beta-lactam/transpept-like"/>
</dbReference>
<dbReference type="InterPro" id="IPR050515">
    <property type="entry name" value="Beta-lactam/transpept"/>
</dbReference>
<dbReference type="OrthoDB" id="9766847at2"/>
<accession>A0A3A8JW44</accession>
<dbReference type="InterPro" id="IPR001460">
    <property type="entry name" value="PCN-bd_Tpept"/>
</dbReference>
<dbReference type="GO" id="GO:0046677">
    <property type="term" value="P:response to antibiotic"/>
    <property type="evidence" value="ECO:0007669"/>
    <property type="project" value="InterPro"/>
</dbReference>
<comment type="caution">
    <text evidence="7">The sequence shown here is derived from an EMBL/GenBank/DDBJ whole genome shotgun (WGS) entry which is preliminary data.</text>
</comment>
<dbReference type="InterPro" id="IPR036138">
    <property type="entry name" value="PBP_dimer_sf"/>
</dbReference>
<dbReference type="Proteomes" id="UP000268313">
    <property type="component" value="Unassembled WGS sequence"/>
</dbReference>
<organism evidence="7 8">
    <name type="scientific">Corallococcus carmarthensis</name>
    <dbReference type="NCBI Taxonomy" id="2316728"/>
    <lineage>
        <taxon>Bacteria</taxon>
        <taxon>Pseudomonadati</taxon>
        <taxon>Myxococcota</taxon>
        <taxon>Myxococcia</taxon>
        <taxon>Myxococcales</taxon>
        <taxon>Cystobacterineae</taxon>
        <taxon>Myxococcaceae</taxon>
        <taxon>Corallococcus</taxon>
    </lineage>
</organism>
<gene>
    <name evidence="7" type="ORF">D7X32_37405</name>
</gene>
<dbReference type="Gene3D" id="3.30.1390.30">
    <property type="entry name" value="Penicillin-binding protein 2a, domain 3"/>
    <property type="match status" value="1"/>
</dbReference>
<feature type="domain" description="NTF2-like N-terminal transpeptidase" evidence="6">
    <location>
        <begin position="56"/>
        <end position="164"/>
    </location>
</feature>
<feature type="domain" description="Penicillin-binding protein dimerisation" evidence="5">
    <location>
        <begin position="174"/>
        <end position="328"/>
    </location>
</feature>
<dbReference type="InterPro" id="IPR005311">
    <property type="entry name" value="PBP_dimer"/>
</dbReference>
<dbReference type="GO" id="GO:0071555">
    <property type="term" value="P:cell wall organization"/>
    <property type="evidence" value="ECO:0007669"/>
    <property type="project" value="TreeGrafter"/>
</dbReference>
<dbReference type="GO" id="GO:0071972">
    <property type="term" value="F:peptidoglycan L,D-transpeptidase activity"/>
    <property type="evidence" value="ECO:0007669"/>
    <property type="project" value="TreeGrafter"/>
</dbReference>
<dbReference type="Pfam" id="PF03717">
    <property type="entry name" value="PBP_dimer"/>
    <property type="match status" value="1"/>
</dbReference>
<dbReference type="GO" id="GO:0005886">
    <property type="term" value="C:plasma membrane"/>
    <property type="evidence" value="ECO:0007669"/>
    <property type="project" value="TreeGrafter"/>
</dbReference>
<evidence type="ECO:0000313" key="8">
    <source>
        <dbReference type="Proteomes" id="UP000268313"/>
    </source>
</evidence>
<dbReference type="Pfam" id="PF00905">
    <property type="entry name" value="Transpeptidase"/>
    <property type="match status" value="1"/>
</dbReference>
<dbReference type="Pfam" id="PF05223">
    <property type="entry name" value="MecA_N"/>
    <property type="match status" value="1"/>
</dbReference>
<comment type="subcellular location">
    <subcellularLocation>
        <location evidence="1">Membrane</location>
    </subcellularLocation>
</comment>
<evidence type="ECO:0000313" key="7">
    <source>
        <dbReference type="EMBL" id="RKG95990.1"/>
    </source>
</evidence>
<dbReference type="GO" id="GO:0008658">
    <property type="term" value="F:penicillin binding"/>
    <property type="evidence" value="ECO:0007669"/>
    <property type="project" value="InterPro"/>
</dbReference>
<evidence type="ECO:0000259" key="4">
    <source>
        <dbReference type="Pfam" id="PF00905"/>
    </source>
</evidence>
<reference evidence="8" key="1">
    <citation type="submission" date="2018-09" db="EMBL/GenBank/DDBJ databases">
        <authorList>
            <person name="Livingstone P.G."/>
            <person name="Whitworth D.E."/>
        </authorList>
    </citation>
    <scope>NUCLEOTIDE SEQUENCE [LARGE SCALE GENOMIC DNA]</scope>
    <source>
        <strain evidence="8">CA043D</strain>
    </source>
</reference>
<dbReference type="Gene3D" id="3.40.710.10">
    <property type="entry name" value="DD-peptidase/beta-lactamase superfamily"/>
    <property type="match status" value="1"/>
</dbReference>
<keyword evidence="3" id="KW-0472">Membrane</keyword>
<dbReference type="SUPFAM" id="SSF56601">
    <property type="entry name" value="beta-lactamase/transpeptidase-like"/>
    <property type="match status" value="1"/>
</dbReference>
<keyword evidence="2" id="KW-0121">Carboxypeptidase</keyword>
<evidence type="ECO:0000256" key="2">
    <source>
        <dbReference type="ARBA" id="ARBA00022645"/>
    </source>
</evidence>
<evidence type="ECO:0000259" key="6">
    <source>
        <dbReference type="Pfam" id="PF05223"/>
    </source>
</evidence>
<feature type="domain" description="Penicillin-binding protein transpeptidase" evidence="4">
    <location>
        <begin position="374"/>
        <end position="633"/>
    </location>
</feature>
<dbReference type="AlphaFoldDB" id="A0A3A8JW44"/>
<dbReference type="Gene3D" id="3.90.1310.10">
    <property type="entry name" value="Penicillin-binding protein 2a (Domain 2)"/>
    <property type="match status" value="1"/>
</dbReference>
<keyword evidence="2" id="KW-0645">Protease</keyword>
<protein>
    <submittedName>
        <fullName evidence="7">Penicillin-binding protein</fullName>
    </submittedName>
</protein>
<dbReference type="PANTHER" id="PTHR30627:SF24">
    <property type="entry name" value="PENICILLIN-BINDING PROTEIN 4B"/>
    <property type="match status" value="1"/>
</dbReference>
<dbReference type="PANTHER" id="PTHR30627">
    <property type="entry name" value="PEPTIDOGLYCAN D,D-TRANSPEPTIDASE"/>
    <property type="match status" value="1"/>
</dbReference>
<evidence type="ECO:0000256" key="1">
    <source>
        <dbReference type="ARBA" id="ARBA00004370"/>
    </source>
</evidence>
<sequence length="657" mass="70284">MFASARRARYTGRVHRRAVISWVGLCLLLLLPACAPRAVRPSVPSVPAVPAVPGGAEDLARRYLDAWARNDVAAQRRVLVDAPADFDAQHARWRQDLGVVASRFERLELESEDGATAVMKFHGVHTLRGLGEWEVESRLRFERRGQRWSLRWTPEVLHPALRSGDRFGRTRSWGPRAALLDAKGHPLTVPGEVIRVGVLPGRVKDRAAVASVLQAQLGVDPVKVLAALNVASIQPEQFVAFIDVRPERYQQVRSALAPVPGIFFRKKLARLTPAEGFAAHTLGRVGEVTAEALQVLGPLYQAGDVVGLSGLERAQERTLAGRPSGEVRLLRRSGGSELLQRFDGEPGRDVRTTLRMDVQAAAEAALMDVTRPAALVAVDTATGEVLAVASRPLGEAPHRALSGRYPPGSTFKVVTAEAVLANGLKPDSRVDCPLEVTAGRQRFRNFESEVLGTTTLRRAFALSCNTTFIQLAAKLDRRALEDAARRFGFGVGYDVGLPSPGAAFPEPRDDAERAADAMGQGRVLVTPLHMATVVAAASSGVWHAPRLLADAEAGPEARLSPGTPEPLRDLMRAVVKEGTAKSAASVAGLMGKTGTAEFGLTVPPETHAWFIGVRGGMGFAVLVEGGGVGGRVAVPLAVRFLQALDAATVLSFKDDAS</sequence>
<keyword evidence="8" id="KW-1185">Reference proteome</keyword>
<proteinExistence type="predicted"/>